<dbReference type="Gene3D" id="3.20.20.450">
    <property type="entry name" value="EAL domain"/>
    <property type="match status" value="1"/>
</dbReference>
<dbReference type="SMART" id="SM00052">
    <property type="entry name" value="EAL"/>
    <property type="match status" value="1"/>
</dbReference>
<dbReference type="InterPro" id="IPR000014">
    <property type="entry name" value="PAS"/>
</dbReference>
<evidence type="ECO:0000259" key="4">
    <source>
        <dbReference type="PROSITE" id="PS50883"/>
    </source>
</evidence>
<dbReference type="Proteomes" id="UP001629244">
    <property type="component" value="Unassembled WGS sequence"/>
</dbReference>
<dbReference type="InterPro" id="IPR029787">
    <property type="entry name" value="Nucleotide_cyclase"/>
</dbReference>
<dbReference type="InterPro" id="IPR035919">
    <property type="entry name" value="EAL_sf"/>
</dbReference>
<dbReference type="Gene3D" id="3.30.70.270">
    <property type="match status" value="1"/>
</dbReference>
<dbReference type="Pfam" id="PF08447">
    <property type="entry name" value="PAS_3"/>
    <property type="match status" value="3"/>
</dbReference>
<gene>
    <name evidence="6" type="ORF">ABS767_09135</name>
</gene>
<feature type="domain" description="PAS" evidence="2">
    <location>
        <begin position="60"/>
        <end position="108"/>
    </location>
</feature>
<feature type="domain" description="GGDEF" evidence="5">
    <location>
        <begin position="694"/>
        <end position="827"/>
    </location>
</feature>
<dbReference type="InterPro" id="IPR000160">
    <property type="entry name" value="GGDEF_dom"/>
</dbReference>
<dbReference type="EMBL" id="JBELQC010000001">
    <property type="protein sequence ID" value="MFL9841124.1"/>
    <property type="molecule type" value="Genomic_DNA"/>
</dbReference>
<reference evidence="6 7" key="1">
    <citation type="submission" date="2024-06" db="EMBL/GenBank/DDBJ databases">
        <authorList>
            <person name="Kaempfer P."/>
            <person name="Viver T."/>
        </authorList>
    </citation>
    <scope>NUCLEOTIDE SEQUENCE [LARGE SCALE GENOMIC DNA]</scope>
    <source>
        <strain evidence="6 7">ST-64</strain>
    </source>
</reference>
<feature type="region of interest" description="Disordered" evidence="1">
    <location>
        <begin position="1"/>
        <end position="21"/>
    </location>
</feature>
<feature type="domain" description="PAC" evidence="3">
    <location>
        <begin position="609"/>
        <end position="662"/>
    </location>
</feature>
<dbReference type="CDD" id="cd00130">
    <property type="entry name" value="PAS"/>
    <property type="match status" value="4"/>
</dbReference>
<dbReference type="PANTHER" id="PTHR44757">
    <property type="entry name" value="DIGUANYLATE CYCLASE DGCP"/>
    <property type="match status" value="1"/>
</dbReference>
<dbReference type="NCBIfam" id="TIGR00254">
    <property type="entry name" value="GGDEF"/>
    <property type="match status" value="1"/>
</dbReference>
<dbReference type="Pfam" id="PF00563">
    <property type="entry name" value="EAL"/>
    <property type="match status" value="1"/>
</dbReference>
<evidence type="ECO:0000313" key="6">
    <source>
        <dbReference type="EMBL" id="MFL9841124.1"/>
    </source>
</evidence>
<dbReference type="Pfam" id="PF00990">
    <property type="entry name" value="GGDEF"/>
    <property type="match status" value="1"/>
</dbReference>
<keyword evidence="7" id="KW-1185">Reference proteome</keyword>
<feature type="domain" description="PAS" evidence="2">
    <location>
        <begin position="413"/>
        <end position="483"/>
    </location>
</feature>
<dbReference type="InterPro" id="IPR035965">
    <property type="entry name" value="PAS-like_dom_sf"/>
</dbReference>
<feature type="domain" description="PAC" evidence="3">
    <location>
        <begin position="360"/>
        <end position="412"/>
    </location>
</feature>
<feature type="domain" description="PAC" evidence="3">
    <location>
        <begin position="486"/>
        <end position="538"/>
    </location>
</feature>
<evidence type="ECO:0000313" key="7">
    <source>
        <dbReference type="Proteomes" id="UP001629244"/>
    </source>
</evidence>
<comment type="caution">
    <text evidence="6">The sequence shown here is derived from an EMBL/GenBank/DDBJ whole genome shotgun (WGS) entry which is preliminary data.</text>
</comment>
<feature type="domain" description="EAL" evidence="4">
    <location>
        <begin position="836"/>
        <end position="1090"/>
    </location>
</feature>
<dbReference type="InterPro" id="IPR001633">
    <property type="entry name" value="EAL_dom"/>
</dbReference>
<sequence length="1101" mass="123428">MDEHEVNYGSEGPGGPAKPDLKNELAAAMHELRSLRRQHSYLVHNVPGVVYRCEVHPPWRMLFVNNRVETLTGYRREEFEGGKPWAELIHPDDLQHVEAVVAEAVSRRGEFLLTYRLFDRFGRVKWVREQGQISSADGAPPYFLDGFIDDITEQRLLTGSVTALEAQARQRSAILASVLEGTSDCVYSLDRDWRFTYLNGKALEYFNRGNLTGRSIFSVFPDGRHSSFRDALKRAMEGGVPAFAAGYLESSNSWYELQVTPIEQGITVFFRDVSERMRLQERERQAAERWRSALDVMPQMVWSIAHGARAPDYYNDRWYEFTGLPRGTTGGDEWAGVYHPEDLRSALEAWRHCRASGEPYEAEYRLRDRNGHYRWVVSRARAERSDTGKILRWYGTYTDVHERHLQREALETSERRAHAILDSVPQIIWVATPDGRLDFLSEQWNSVYGGNKGAILGSGWLDWVHPDDCTSTIEKWRACLASGLPYEAEFRVQQINGEYLWTLVRALPERNAEGEIVRWYGTCTDIDELVRAREERDRSAALNRGIVEAAPDCISVLDIEGTVLFVNGATINAYGAPNASLLVGKRWGRAFKKADRSKAGEALAQAQAGDIGRLVIRGGPEDSHWYDVVLAPINGADGKPINVVVISRDFTEQKEAEEKVQWAANHDALTHLPNRFLLQKRLEEQIANSDADRSGFTLLIIDIDHLKRVNDGIGHDAGDALLREVANRLTEAVRCGDMVARLGGDEFAILLPGLREPTEIQEVEQAILARLTEPFSYAGRLLECQGSMGASIYPEHGNSRVDLLKNADVALYAAKSSLRGKMVVFEPSMRNEIQRRSSMLSLAKAALRNGWLVPYYQPKIDLRSGRILGFEALLRWKHPERGLQLPNTIAAAFDDLDLAAEISDQMIGKVIADTNGWRKRGIQFGHVAVNAAAAEFRRGDFVHRLLENLEKAAIPVSEFQVEVTETVFLGRGAEYVEQTLRDLSAAGVKIALDDFGTGFASLSHLNHFPVDYIKIDRSFVENIDASTGAPIIDAIINLGRALGIEIVAEGIETLTQHDFLLRRGCQYAQGFLYSQAVSADEVPATLKLLEGGALGRWINAA</sequence>
<dbReference type="SMART" id="SM00267">
    <property type="entry name" value="GGDEF"/>
    <property type="match status" value="1"/>
</dbReference>
<dbReference type="CDD" id="cd01949">
    <property type="entry name" value="GGDEF"/>
    <property type="match status" value="1"/>
</dbReference>
<proteinExistence type="predicted"/>
<evidence type="ECO:0000259" key="5">
    <source>
        <dbReference type="PROSITE" id="PS50887"/>
    </source>
</evidence>
<dbReference type="InterPro" id="IPR013655">
    <property type="entry name" value="PAS_fold_3"/>
</dbReference>
<dbReference type="SMART" id="SM00091">
    <property type="entry name" value="PAS"/>
    <property type="match status" value="5"/>
</dbReference>
<name>A0ABW8YLG6_9SPHN</name>
<organism evidence="6 7">
    <name type="scientific">Sphingomonas plantiphila</name>
    <dbReference type="NCBI Taxonomy" id="3163295"/>
    <lineage>
        <taxon>Bacteria</taxon>
        <taxon>Pseudomonadati</taxon>
        <taxon>Pseudomonadota</taxon>
        <taxon>Alphaproteobacteria</taxon>
        <taxon>Sphingomonadales</taxon>
        <taxon>Sphingomonadaceae</taxon>
        <taxon>Sphingomonas</taxon>
    </lineage>
</organism>
<dbReference type="InterPro" id="IPR043128">
    <property type="entry name" value="Rev_trsase/Diguanyl_cyclase"/>
</dbReference>
<dbReference type="SMART" id="SM00086">
    <property type="entry name" value="PAC"/>
    <property type="match status" value="4"/>
</dbReference>
<evidence type="ECO:0000259" key="3">
    <source>
        <dbReference type="PROSITE" id="PS50113"/>
    </source>
</evidence>
<dbReference type="InterPro" id="IPR052155">
    <property type="entry name" value="Biofilm_reg_signaling"/>
</dbReference>
<dbReference type="PANTHER" id="PTHR44757:SF2">
    <property type="entry name" value="BIOFILM ARCHITECTURE MAINTENANCE PROTEIN MBAA"/>
    <property type="match status" value="1"/>
</dbReference>
<dbReference type="SUPFAM" id="SSF55785">
    <property type="entry name" value="PYP-like sensor domain (PAS domain)"/>
    <property type="match status" value="5"/>
</dbReference>
<dbReference type="SUPFAM" id="SSF141868">
    <property type="entry name" value="EAL domain-like"/>
    <property type="match status" value="1"/>
</dbReference>
<dbReference type="RefSeq" id="WP_408078040.1">
    <property type="nucleotide sequence ID" value="NZ_JBELQC010000001.1"/>
</dbReference>
<dbReference type="InterPro" id="IPR001610">
    <property type="entry name" value="PAC"/>
</dbReference>
<dbReference type="SUPFAM" id="SSF55073">
    <property type="entry name" value="Nucleotide cyclase"/>
    <property type="match status" value="1"/>
</dbReference>
<dbReference type="InterPro" id="IPR013656">
    <property type="entry name" value="PAS_4"/>
</dbReference>
<dbReference type="Gene3D" id="3.30.450.20">
    <property type="entry name" value="PAS domain"/>
    <property type="match status" value="5"/>
</dbReference>
<dbReference type="Pfam" id="PF08448">
    <property type="entry name" value="PAS_4"/>
    <property type="match status" value="2"/>
</dbReference>
<protein>
    <submittedName>
        <fullName evidence="6">EAL domain-containing protein</fullName>
    </submittedName>
</protein>
<dbReference type="CDD" id="cd01948">
    <property type="entry name" value="EAL"/>
    <property type="match status" value="1"/>
</dbReference>
<dbReference type="InterPro" id="IPR000700">
    <property type="entry name" value="PAS-assoc_C"/>
</dbReference>
<accession>A0ABW8YLG6</accession>
<dbReference type="PROSITE" id="PS50112">
    <property type="entry name" value="PAS"/>
    <property type="match status" value="2"/>
</dbReference>
<dbReference type="PROSITE" id="PS50883">
    <property type="entry name" value="EAL"/>
    <property type="match status" value="1"/>
</dbReference>
<evidence type="ECO:0000256" key="1">
    <source>
        <dbReference type="SAM" id="MobiDB-lite"/>
    </source>
</evidence>
<evidence type="ECO:0000259" key="2">
    <source>
        <dbReference type="PROSITE" id="PS50112"/>
    </source>
</evidence>
<dbReference type="PROSITE" id="PS50113">
    <property type="entry name" value="PAC"/>
    <property type="match status" value="3"/>
</dbReference>
<dbReference type="PROSITE" id="PS50887">
    <property type="entry name" value="GGDEF"/>
    <property type="match status" value="1"/>
</dbReference>
<dbReference type="NCBIfam" id="TIGR00229">
    <property type="entry name" value="sensory_box"/>
    <property type="match status" value="4"/>
</dbReference>